<dbReference type="AlphaFoldDB" id="A0A1B9J0U3"/>
<gene>
    <name evidence="2" type="ORF">L486_01031</name>
</gene>
<dbReference type="Proteomes" id="UP000092583">
    <property type="component" value="Unassembled WGS sequence"/>
</dbReference>
<evidence type="ECO:0000313" key="2">
    <source>
        <dbReference type="EMBL" id="OCF61383.1"/>
    </source>
</evidence>
<reference evidence="3" key="2">
    <citation type="submission" date="2013-12" db="EMBL/GenBank/DDBJ databases">
        <title>Evolution of pathogenesis and genome organization in the Tremellales.</title>
        <authorList>
            <person name="Cuomo C."/>
            <person name="Litvintseva A."/>
            <person name="Heitman J."/>
            <person name="Chen Y."/>
            <person name="Sun S."/>
            <person name="Springer D."/>
            <person name="Dromer F."/>
            <person name="Young S."/>
            <person name="Zeng Q."/>
            <person name="Chapman S."/>
            <person name="Gujja S."/>
            <person name="Saif S."/>
            <person name="Birren B."/>
        </authorList>
    </citation>
    <scope>NUCLEOTIDE SEQUENCE [LARGE SCALE GENOMIC DNA]</scope>
    <source>
        <strain evidence="3">CBS 10435</strain>
    </source>
</reference>
<protein>
    <submittedName>
        <fullName evidence="2">Uncharacterized protein</fullName>
    </submittedName>
</protein>
<accession>A0A1B9J0U3</accession>
<dbReference type="EMBL" id="KI669459">
    <property type="protein sequence ID" value="OCF61383.1"/>
    <property type="molecule type" value="Genomic_DNA"/>
</dbReference>
<feature type="region of interest" description="Disordered" evidence="1">
    <location>
        <begin position="24"/>
        <end position="49"/>
    </location>
</feature>
<name>A0A1B9J0U3_9TREE</name>
<sequence length="73" mass="7700">MCYRPGPIEKPDLSEFSMVNDAEQVAEQVQSELPSTSPDQPPSAVDKIDNGIGDIKLEASDIRGSGVLGKVAA</sequence>
<keyword evidence="3" id="KW-1185">Reference proteome</keyword>
<evidence type="ECO:0000256" key="1">
    <source>
        <dbReference type="SAM" id="MobiDB-lite"/>
    </source>
</evidence>
<proteinExistence type="predicted"/>
<feature type="compositionally biased region" description="Polar residues" evidence="1">
    <location>
        <begin position="27"/>
        <end position="38"/>
    </location>
</feature>
<dbReference type="OrthoDB" id="2563716at2759"/>
<evidence type="ECO:0000313" key="3">
    <source>
        <dbReference type="Proteomes" id="UP000092583"/>
    </source>
</evidence>
<organism evidence="2 3">
    <name type="scientific">Kwoniella mangroviensis CBS 10435</name>
    <dbReference type="NCBI Taxonomy" id="1331196"/>
    <lineage>
        <taxon>Eukaryota</taxon>
        <taxon>Fungi</taxon>
        <taxon>Dikarya</taxon>
        <taxon>Basidiomycota</taxon>
        <taxon>Agaricomycotina</taxon>
        <taxon>Tremellomycetes</taxon>
        <taxon>Tremellales</taxon>
        <taxon>Cryptococcaceae</taxon>
        <taxon>Kwoniella</taxon>
    </lineage>
</organism>
<reference evidence="2 3" key="1">
    <citation type="submission" date="2013-07" db="EMBL/GenBank/DDBJ databases">
        <title>The Genome Sequence of Kwoniella mangroviensis CBS10435.</title>
        <authorList>
            <consortium name="The Broad Institute Genome Sequencing Platform"/>
            <person name="Cuomo C."/>
            <person name="Litvintseva A."/>
            <person name="Chen Y."/>
            <person name="Heitman J."/>
            <person name="Sun S."/>
            <person name="Springer D."/>
            <person name="Dromer F."/>
            <person name="Young S.K."/>
            <person name="Zeng Q."/>
            <person name="Gargeya S."/>
            <person name="Fitzgerald M."/>
            <person name="Abouelleil A."/>
            <person name="Alvarado L."/>
            <person name="Berlin A.M."/>
            <person name="Chapman S.B."/>
            <person name="Dewar J."/>
            <person name="Goldberg J."/>
            <person name="Griggs A."/>
            <person name="Gujja S."/>
            <person name="Hansen M."/>
            <person name="Howarth C."/>
            <person name="Imamovic A."/>
            <person name="Larimer J."/>
            <person name="McCowan C."/>
            <person name="Murphy C."/>
            <person name="Pearson M."/>
            <person name="Priest M."/>
            <person name="Roberts A."/>
            <person name="Saif S."/>
            <person name="Shea T."/>
            <person name="Sykes S."/>
            <person name="Wortman J."/>
            <person name="Nusbaum C."/>
            <person name="Birren B."/>
        </authorList>
    </citation>
    <scope>NUCLEOTIDE SEQUENCE [LARGE SCALE GENOMIC DNA]</scope>
    <source>
        <strain evidence="2 3">CBS 10435</strain>
    </source>
</reference>